<dbReference type="Gene3D" id="3.40.50.720">
    <property type="entry name" value="NAD(P)-binding Rossmann-like Domain"/>
    <property type="match status" value="1"/>
</dbReference>
<dbReference type="Pfam" id="PF01370">
    <property type="entry name" value="Epimerase"/>
    <property type="match status" value="1"/>
</dbReference>
<dbReference type="NCBIfam" id="TIGR01777">
    <property type="entry name" value="yfcH"/>
    <property type="match status" value="1"/>
</dbReference>
<dbReference type="PANTHER" id="PTHR11092:SF0">
    <property type="entry name" value="EPIMERASE FAMILY PROTEIN SDR39U1"/>
    <property type="match status" value="1"/>
</dbReference>
<evidence type="ECO:0000313" key="5">
    <source>
        <dbReference type="Proteomes" id="UP000281084"/>
    </source>
</evidence>
<evidence type="ECO:0000259" key="3">
    <source>
        <dbReference type="Pfam" id="PF08338"/>
    </source>
</evidence>
<reference evidence="4 5" key="1">
    <citation type="submission" date="2018-09" db="EMBL/GenBank/DDBJ databases">
        <title>The draft genome of Acinetobacter spp. strains.</title>
        <authorList>
            <person name="Qin J."/>
            <person name="Feng Y."/>
            <person name="Zong Z."/>
        </authorList>
    </citation>
    <scope>NUCLEOTIDE SEQUENCE [LARGE SCALE GENOMIC DNA]</scope>
    <source>
        <strain evidence="4 5">WCHAc060002</strain>
    </source>
</reference>
<dbReference type="EMBL" id="RAXZ01000012">
    <property type="protein sequence ID" value="RKG52212.1"/>
    <property type="molecule type" value="Genomic_DNA"/>
</dbReference>
<dbReference type="Pfam" id="PF08338">
    <property type="entry name" value="DUF1731"/>
    <property type="match status" value="1"/>
</dbReference>
<gene>
    <name evidence="4" type="ORF">D7V64_10285</name>
</gene>
<sequence>MLKERVLITGASGFIGTRLTEYLLAKDYAVIGLSRKKDLVSPHPDMQWITALSELKTDQIDYVINLAGESIGQGRWTATRKQKLIASRVQTTEQLYRYLEQRRIVPKCIISGSAIGYYGIDTTEQWQQACTEQSPAQTIFQSELCQQWEQTALQFSNQNTKIIRLGIVLSAKGGILPQMLLPIRLNLAGKIGHGRQPVVWIHIRDVLQSIEFIMTSNVPKQVWNLVAPERVSQVDFVSLASRQLNKRPLLNLPSGLMKLVLGEQSQLILNGQYVKPQALLDAGYTFQFSTLKEALANLLASH</sequence>
<evidence type="ECO:0000313" key="4">
    <source>
        <dbReference type="EMBL" id="RKG52212.1"/>
    </source>
</evidence>
<accession>A0A3A8FZF6</accession>
<dbReference type="InterPro" id="IPR013549">
    <property type="entry name" value="DUF1731"/>
</dbReference>
<name>A0A3A8FZF6_9GAMM</name>
<proteinExistence type="inferred from homology"/>
<feature type="domain" description="NAD-dependent epimerase/dehydratase" evidence="2">
    <location>
        <begin position="6"/>
        <end position="224"/>
    </location>
</feature>
<evidence type="ECO:0000256" key="1">
    <source>
        <dbReference type="ARBA" id="ARBA00009353"/>
    </source>
</evidence>
<dbReference type="AlphaFoldDB" id="A0A3A8FZF6"/>
<evidence type="ECO:0000259" key="2">
    <source>
        <dbReference type="Pfam" id="PF01370"/>
    </source>
</evidence>
<protein>
    <submittedName>
        <fullName evidence="4">TIGR01777 family protein</fullName>
    </submittedName>
</protein>
<dbReference type="RefSeq" id="WP_120367640.1">
    <property type="nucleotide sequence ID" value="NZ_RAXZ01000012.1"/>
</dbReference>
<dbReference type="SUPFAM" id="SSF51735">
    <property type="entry name" value="NAD(P)-binding Rossmann-fold domains"/>
    <property type="match status" value="1"/>
</dbReference>
<dbReference type="InterPro" id="IPR001509">
    <property type="entry name" value="Epimerase_deHydtase"/>
</dbReference>
<dbReference type="Proteomes" id="UP000281084">
    <property type="component" value="Unassembled WGS sequence"/>
</dbReference>
<dbReference type="PANTHER" id="PTHR11092">
    <property type="entry name" value="SUGAR NUCLEOTIDE EPIMERASE RELATED"/>
    <property type="match status" value="1"/>
</dbReference>
<feature type="domain" description="DUF1731" evidence="3">
    <location>
        <begin position="253"/>
        <end position="298"/>
    </location>
</feature>
<dbReference type="InterPro" id="IPR010099">
    <property type="entry name" value="SDR39U1"/>
</dbReference>
<comment type="similarity">
    <text evidence="1">Belongs to the NAD(P)-dependent epimerase/dehydratase family. SDR39U1 subfamily.</text>
</comment>
<dbReference type="InterPro" id="IPR036291">
    <property type="entry name" value="NAD(P)-bd_dom_sf"/>
</dbReference>
<comment type="caution">
    <text evidence="4">The sequence shown here is derived from an EMBL/GenBank/DDBJ whole genome shotgun (WGS) entry which is preliminary data.</text>
</comment>
<organism evidence="4 5">
    <name type="scientific">Acinetobacter cumulans</name>
    <dbReference type="NCBI Taxonomy" id="2136182"/>
    <lineage>
        <taxon>Bacteria</taxon>
        <taxon>Pseudomonadati</taxon>
        <taxon>Pseudomonadota</taxon>
        <taxon>Gammaproteobacteria</taxon>
        <taxon>Moraxellales</taxon>
        <taxon>Moraxellaceae</taxon>
        <taxon>Acinetobacter</taxon>
    </lineage>
</organism>